<sequence>MWKLENVRWILSFLFWRVKKSRKSTYHLAFGNDLQAKFSLQNMKYMESMNKSRSMLVIPRVLAAKLFINGSLSEKVVKHQSQHTLVFPLYSYVSQLVLPTPAKTISYS</sequence>
<evidence type="ECO:0000313" key="1">
    <source>
        <dbReference type="EnsemblMetazoa" id="RPRC012758-PA"/>
    </source>
</evidence>
<dbReference type="EMBL" id="ACPB03009668">
    <property type="status" value="NOT_ANNOTATED_CDS"/>
    <property type="molecule type" value="Genomic_DNA"/>
</dbReference>
<dbReference type="EnsemblMetazoa" id="RPRC012758-RA">
    <property type="protein sequence ID" value="RPRC012758-PA"/>
    <property type="gene ID" value="RPRC012758"/>
</dbReference>
<protein>
    <submittedName>
        <fullName evidence="1">Uncharacterized protein</fullName>
    </submittedName>
</protein>
<dbReference type="EMBL" id="ACPB03009669">
    <property type="status" value="NOT_ANNOTATED_CDS"/>
    <property type="molecule type" value="Genomic_DNA"/>
</dbReference>
<evidence type="ECO:0000313" key="2">
    <source>
        <dbReference type="Proteomes" id="UP000015103"/>
    </source>
</evidence>
<name>T1I8Y6_RHOPR</name>
<organism evidence="1 2">
    <name type="scientific">Rhodnius prolixus</name>
    <name type="common">Triatomid bug</name>
    <dbReference type="NCBI Taxonomy" id="13249"/>
    <lineage>
        <taxon>Eukaryota</taxon>
        <taxon>Metazoa</taxon>
        <taxon>Ecdysozoa</taxon>
        <taxon>Arthropoda</taxon>
        <taxon>Hexapoda</taxon>
        <taxon>Insecta</taxon>
        <taxon>Pterygota</taxon>
        <taxon>Neoptera</taxon>
        <taxon>Paraneoptera</taxon>
        <taxon>Hemiptera</taxon>
        <taxon>Heteroptera</taxon>
        <taxon>Panheteroptera</taxon>
        <taxon>Cimicomorpha</taxon>
        <taxon>Reduviidae</taxon>
        <taxon>Triatominae</taxon>
        <taxon>Rhodnius</taxon>
    </lineage>
</organism>
<reference evidence="1" key="1">
    <citation type="submission" date="2015-05" db="UniProtKB">
        <authorList>
            <consortium name="EnsemblMetazoa"/>
        </authorList>
    </citation>
    <scope>IDENTIFICATION</scope>
</reference>
<dbReference type="Proteomes" id="UP000015103">
    <property type="component" value="Unassembled WGS sequence"/>
</dbReference>
<dbReference type="AlphaFoldDB" id="T1I8Y6"/>
<dbReference type="HOGENOM" id="CLU_2200166_0_0_1"/>
<dbReference type="InParanoid" id="T1I8Y6"/>
<dbReference type="VEuPathDB" id="VectorBase:RPRC012758"/>
<keyword evidence="2" id="KW-1185">Reference proteome</keyword>
<proteinExistence type="predicted"/>
<accession>T1I8Y6</accession>